<dbReference type="GO" id="GO:0070403">
    <property type="term" value="F:NAD+ binding"/>
    <property type="evidence" value="ECO:0007669"/>
    <property type="project" value="InterPro"/>
</dbReference>
<evidence type="ECO:0000313" key="4">
    <source>
        <dbReference type="EMBL" id="KZD12375.1"/>
    </source>
</evidence>
<name>A0A154WFZ2_9PROT</name>
<gene>
    <name evidence="4" type="ORF">AUP43_16620</name>
</gene>
<dbReference type="GO" id="GO:0016616">
    <property type="term" value="F:oxidoreductase activity, acting on the CH-OH group of donors, NAD or NADP as acceptor"/>
    <property type="evidence" value="ECO:0007669"/>
    <property type="project" value="InterPro"/>
</dbReference>
<dbReference type="STRING" id="580166.AUP43_16620"/>
<dbReference type="OrthoDB" id="9771883at2"/>
<dbReference type="InterPro" id="IPR008927">
    <property type="entry name" value="6-PGluconate_DH-like_C_sf"/>
</dbReference>
<feature type="domain" description="3-hydroxyacyl-CoA dehydrogenase NAD binding" evidence="3">
    <location>
        <begin position="9"/>
        <end position="187"/>
    </location>
</feature>
<organism evidence="4 5">
    <name type="scientific">Oceanibaculum pacificum</name>
    <dbReference type="NCBI Taxonomy" id="580166"/>
    <lineage>
        <taxon>Bacteria</taxon>
        <taxon>Pseudomonadati</taxon>
        <taxon>Pseudomonadota</taxon>
        <taxon>Alphaproteobacteria</taxon>
        <taxon>Rhodospirillales</taxon>
        <taxon>Oceanibaculaceae</taxon>
        <taxon>Oceanibaculum</taxon>
    </lineage>
</organism>
<sequence>MAVSDKDFTVGVIGAGAMGQGIVQVGLEGGCKIVLHDAKPGGAEAARDLVFGRLDRLVEKGRLEADAVAAMKERLEIAADLAGMAPCQVVIEAVFEDLELKRRIFGELEKHVAADAILASNTSSLPIAAIARGCEARGRVAGMHFFNPVPLMKLVEIIKGPETEDAVAATLAELGRRMGRTPVTVKDAPGFLVNTGGRAYTTEGLRLLHEGVGTPAQIDAIMKDCCGFRMGPFELLDLTGIDVNYPVSMIVYEGYLHDPRLKTVPHHKALYEAGRLGRKTKAGFYRYDDKGGILDAPSPDHATDAAAPSTVILAEDDPRLTEFCAGLGISISEVDDGVSPILCAPIGEDATTLAARTGRDYRRLVALDLTPDISRRITIMTAPGADPAMRDAVAALVGREGRKVTAIQDSPGFVAQRIRAMVGNLSCEMAQIGLASPAEIDLAMTLGLNYPQGPLAMVDAMGVATTCRILDRLQAITGEDRYRPSLWLRRRALLGLSATMAA</sequence>
<dbReference type="GO" id="GO:0006631">
    <property type="term" value="P:fatty acid metabolic process"/>
    <property type="evidence" value="ECO:0007669"/>
    <property type="project" value="InterPro"/>
</dbReference>
<dbReference type="Pfam" id="PF02737">
    <property type="entry name" value="3HCDH_N"/>
    <property type="match status" value="1"/>
</dbReference>
<reference evidence="4 5" key="1">
    <citation type="submission" date="2015-12" db="EMBL/GenBank/DDBJ databases">
        <title>Genome sequence of Oceanibaculum pacificum MCCC 1A02656.</title>
        <authorList>
            <person name="Lu L."/>
            <person name="Lai Q."/>
            <person name="Shao Z."/>
            <person name="Qian P."/>
        </authorList>
    </citation>
    <scope>NUCLEOTIDE SEQUENCE [LARGE SCALE GENOMIC DNA]</scope>
    <source>
        <strain evidence="4 5">MCCC 1A02656</strain>
    </source>
</reference>
<dbReference type="NCBIfam" id="NF006124">
    <property type="entry name" value="PRK08268.1"/>
    <property type="match status" value="1"/>
</dbReference>
<dbReference type="SUPFAM" id="SSF48179">
    <property type="entry name" value="6-phosphogluconate dehydrogenase C-terminal domain-like"/>
    <property type="match status" value="2"/>
</dbReference>
<dbReference type="InterPro" id="IPR036291">
    <property type="entry name" value="NAD(P)-bd_dom_sf"/>
</dbReference>
<dbReference type="InterPro" id="IPR006108">
    <property type="entry name" value="3HC_DH_C"/>
</dbReference>
<comment type="caution">
    <text evidence="4">The sequence shown here is derived from an EMBL/GenBank/DDBJ whole genome shotgun (WGS) entry which is preliminary data.</text>
</comment>
<dbReference type="RefSeq" id="WP_067552475.1">
    <property type="nucleotide sequence ID" value="NZ_LPXN01000030.1"/>
</dbReference>
<keyword evidence="1" id="KW-0560">Oxidoreductase</keyword>
<dbReference type="Proteomes" id="UP000076400">
    <property type="component" value="Unassembled WGS sequence"/>
</dbReference>
<dbReference type="Gene3D" id="1.10.1040.50">
    <property type="match status" value="1"/>
</dbReference>
<dbReference type="Gene3D" id="3.40.50.720">
    <property type="entry name" value="NAD(P)-binding Rossmann-like Domain"/>
    <property type="match status" value="1"/>
</dbReference>
<feature type="domain" description="3-hydroxyacyl-CoA dehydrogenase C-terminal" evidence="2">
    <location>
        <begin position="412"/>
        <end position="493"/>
    </location>
</feature>
<dbReference type="Pfam" id="PF00725">
    <property type="entry name" value="3HCDH"/>
    <property type="match status" value="2"/>
</dbReference>
<evidence type="ECO:0000259" key="2">
    <source>
        <dbReference type="Pfam" id="PF00725"/>
    </source>
</evidence>
<dbReference type="EMBL" id="LPXN01000030">
    <property type="protein sequence ID" value="KZD12375.1"/>
    <property type="molecule type" value="Genomic_DNA"/>
</dbReference>
<keyword evidence="5" id="KW-1185">Reference proteome</keyword>
<dbReference type="InterPro" id="IPR006176">
    <property type="entry name" value="3-OHacyl-CoA_DH_NAD-bd"/>
</dbReference>
<evidence type="ECO:0000256" key="1">
    <source>
        <dbReference type="ARBA" id="ARBA00023002"/>
    </source>
</evidence>
<dbReference type="FunFam" id="3.40.50.720:FF:000009">
    <property type="entry name" value="Fatty oxidation complex, alpha subunit"/>
    <property type="match status" value="1"/>
</dbReference>
<feature type="domain" description="3-hydroxyacyl-CoA dehydrogenase C-terminal" evidence="2">
    <location>
        <begin position="190"/>
        <end position="287"/>
    </location>
</feature>
<evidence type="ECO:0000259" key="3">
    <source>
        <dbReference type="Pfam" id="PF02737"/>
    </source>
</evidence>
<proteinExistence type="predicted"/>
<dbReference type="AlphaFoldDB" id="A0A154WFZ2"/>
<dbReference type="SUPFAM" id="SSF51735">
    <property type="entry name" value="NAD(P)-binding Rossmann-fold domains"/>
    <property type="match status" value="1"/>
</dbReference>
<dbReference type="PANTHER" id="PTHR48075:SF5">
    <property type="entry name" value="3-HYDROXYBUTYRYL-COA DEHYDROGENASE"/>
    <property type="match status" value="1"/>
</dbReference>
<evidence type="ECO:0000313" key="5">
    <source>
        <dbReference type="Proteomes" id="UP000076400"/>
    </source>
</evidence>
<dbReference type="PANTHER" id="PTHR48075">
    <property type="entry name" value="3-HYDROXYACYL-COA DEHYDROGENASE FAMILY PROTEIN"/>
    <property type="match status" value="1"/>
</dbReference>
<protein>
    <submittedName>
        <fullName evidence="4">3-hydroxybutyryl-CoA dehydrogenase</fullName>
    </submittedName>
</protein>
<accession>A0A154WFZ2</accession>